<name>A0A563VX38_9CYAN</name>
<dbReference type="Proteomes" id="UP000320055">
    <property type="component" value="Unassembled WGS sequence"/>
</dbReference>
<keyword evidence="2" id="KW-1185">Reference proteome</keyword>
<reference evidence="1 2" key="1">
    <citation type="submission" date="2019-01" db="EMBL/GenBank/DDBJ databases">
        <authorList>
            <person name="Brito A."/>
        </authorList>
    </citation>
    <scope>NUCLEOTIDE SEQUENCE [LARGE SCALE GENOMIC DNA]</scope>
    <source>
        <strain evidence="1">1</strain>
    </source>
</reference>
<evidence type="ECO:0000313" key="1">
    <source>
        <dbReference type="EMBL" id="VEP16012.1"/>
    </source>
</evidence>
<proteinExistence type="predicted"/>
<evidence type="ECO:0000313" key="2">
    <source>
        <dbReference type="Proteomes" id="UP000320055"/>
    </source>
</evidence>
<accession>A0A563VX38</accession>
<dbReference type="AlphaFoldDB" id="A0A563VX38"/>
<organism evidence="1 2">
    <name type="scientific">Hyella patelloides LEGE 07179</name>
    <dbReference type="NCBI Taxonomy" id="945734"/>
    <lineage>
        <taxon>Bacteria</taxon>
        <taxon>Bacillati</taxon>
        <taxon>Cyanobacteriota</taxon>
        <taxon>Cyanophyceae</taxon>
        <taxon>Pleurocapsales</taxon>
        <taxon>Hyellaceae</taxon>
        <taxon>Hyella</taxon>
    </lineage>
</organism>
<gene>
    <name evidence="1" type="ORF">H1P_3970007</name>
</gene>
<protein>
    <submittedName>
        <fullName evidence="1">Uncharacterized protein</fullName>
    </submittedName>
</protein>
<dbReference type="RefSeq" id="WP_144874864.1">
    <property type="nucleotide sequence ID" value="NZ_LR214133.1"/>
</dbReference>
<dbReference type="EMBL" id="CAACVJ010000331">
    <property type="protein sequence ID" value="VEP16012.1"/>
    <property type="molecule type" value="Genomic_DNA"/>
</dbReference>
<sequence length="107" mass="12356">MYNSTLVEQFITDIKVIDLGQTVIIDCCPTGYCENDDSIYQFICLKCEEVKLNFYEHNKKCIYKDGCIDLLEFSVTQQKDGKISVYIYGRVVALEVICEEVKSMKTQ</sequence>